<dbReference type="CDD" id="cd02430">
    <property type="entry name" value="PTH2"/>
    <property type="match status" value="1"/>
</dbReference>
<sequence>MGSGSGFFLLPVLFREEGSRMIKSGKQKNIRRSLERKRKGGSFCVMGQGKIAQDGTSQFLALGAGFFALGYILGRQRAAGRCNQCFADSGAAATSKKRCSQDGKNEPLFIDRLAELHSDFKMVLVVRNDLKMGKGKLASQCSHATVGLYKKICNRAPKALQRWETCGQAKVVTKVESEAELLSLQRQARRLKVPSHITTDAGLTHLNPNSRTVMALLGPADLVDQVTGRLKLC</sequence>
<dbReference type="InterPro" id="IPR023476">
    <property type="entry name" value="Pep_tRNA_hydro_II_dom_sf"/>
</dbReference>
<protein>
    <recommendedName>
        <fullName evidence="1">peptidyl-tRNA hydrolase</fullName>
        <ecNumber evidence="1">3.1.1.29</ecNumber>
    </recommendedName>
</protein>
<evidence type="ECO:0000256" key="2">
    <source>
        <dbReference type="ARBA" id="ARBA00022801"/>
    </source>
</evidence>
<evidence type="ECO:0000313" key="5">
    <source>
        <dbReference type="Proteomes" id="UP001497512"/>
    </source>
</evidence>
<keyword evidence="5" id="KW-1185">Reference proteome</keyword>
<gene>
    <name evidence="4" type="ORF">CSSPTR1EN2_LOCUS3374</name>
</gene>
<name>A0ABP0THI0_9BRYO</name>
<comment type="catalytic activity">
    <reaction evidence="3">
        <text>an N-acyl-L-alpha-aminoacyl-tRNA + H2O = an N-acyl-L-amino acid + a tRNA + H(+)</text>
        <dbReference type="Rhea" id="RHEA:54448"/>
        <dbReference type="Rhea" id="RHEA-COMP:10123"/>
        <dbReference type="Rhea" id="RHEA-COMP:13883"/>
        <dbReference type="ChEBI" id="CHEBI:15377"/>
        <dbReference type="ChEBI" id="CHEBI:15378"/>
        <dbReference type="ChEBI" id="CHEBI:59874"/>
        <dbReference type="ChEBI" id="CHEBI:78442"/>
        <dbReference type="ChEBI" id="CHEBI:138191"/>
        <dbReference type="EC" id="3.1.1.29"/>
    </reaction>
</comment>
<dbReference type="PANTHER" id="PTHR12649">
    <property type="entry name" value="PEPTIDYL-TRNA HYDROLASE 2"/>
    <property type="match status" value="1"/>
</dbReference>
<dbReference type="SUPFAM" id="SSF102462">
    <property type="entry name" value="Peptidyl-tRNA hydrolase II"/>
    <property type="match status" value="1"/>
</dbReference>
<evidence type="ECO:0000256" key="3">
    <source>
        <dbReference type="ARBA" id="ARBA00048707"/>
    </source>
</evidence>
<dbReference type="Gene3D" id="3.40.1490.10">
    <property type="entry name" value="Bit1"/>
    <property type="match status" value="1"/>
</dbReference>
<keyword evidence="2" id="KW-0378">Hydrolase</keyword>
<evidence type="ECO:0000313" key="4">
    <source>
        <dbReference type="EMBL" id="CAK9196239.1"/>
    </source>
</evidence>
<accession>A0ABP0THI0</accession>
<dbReference type="Proteomes" id="UP001497512">
    <property type="component" value="Chromosome 11"/>
</dbReference>
<organism evidence="4 5">
    <name type="scientific">Sphagnum troendelagicum</name>
    <dbReference type="NCBI Taxonomy" id="128251"/>
    <lineage>
        <taxon>Eukaryota</taxon>
        <taxon>Viridiplantae</taxon>
        <taxon>Streptophyta</taxon>
        <taxon>Embryophyta</taxon>
        <taxon>Bryophyta</taxon>
        <taxon>Sphagnophytina</taxon>
        <taxon>Sphagnopsida</taxon>
        <taxon>Sphagnales</taxon>
        <taxon>Sphagnaceae</taxon>
        <taxon>Sphagnum</taxon>
    </lineage>
</organism>
<proteinExistence type="predicted"/>
<dbReference type="NCBIfam" id="TIGR00283">
    <property type="entry name" value="arch_pth2"/>
    <property type="match status" value="1"/>
</dbReference>
<dbReference type="EMBL" id="OZ019903">
    <property type="protein sequence ID" value="CAK9196239.1"/>
    <property type="molecule type" value="Genomic_DNA"/>
</dbReference>
<dbReference type="PANTHER" id="PTHR12649:SF30">
    <property type="entry name" value="AMINOACYL-TRNA HYDROLASE"/>
    <property type="match status" value="1"/>
</dbReference>
<evidence type="ECO:0000256" key="1">
    <source>
        <dbReference type="ARBA" id="ARBA00013260"/>
    </source>
</evidence>
<dbReference type="EC" id="3.1.1.29" evidence="1"/>
<reference evidence="4" key="1">
    <citation type="submission" date="2024-02" db="EMBL/GenBank/DDBJ databases">
        <authorList>
            <consortium name="ELIXIR-Norway"/>
            <consortium name="Elixir Norway"/>
        </authorList>
    </citation>
    <scope>NUCLEOTIDE SEQUENCE</scope>
</reference>
<dbReference type="InterPro" id="IPR002833">
    <property type="entry name" value="PTH2"/>
</dbReference>
<dbReference type="Pfam" id="PF01981">
    <property type="entry name" value="PTH2"/>
    <property type="match status" value="1"/>
</dbReference>